<feature type="region of interest" description="Disordered" evidence="1">
    <location>
        <begin position="1"/>
        <end position="20"/>
    </location>
</feature>
<evidence type="ECO:0000313" key="3">
    <source>
        <dbReference type="Proteomes" id="UP001147760"/>
    </source>
</evidence>
<comment type="caution">
    <text evidence="2">The sequence shown here is derived from an EMBL/GenBank/DDBJ whole genome shotgun (WGS) entry which is preliminary data.</text>
</comment>
<keyword evidence="3" id="KW-1185">Reference proteome</keyword>
<dbReference type="AlphaFoldDB" id="A0A9W9X3Z3"/>
<evidence type="ECO:0000313" key="2">
    <source>
        <dbReference type="EMBL" id="KAJ5483404.1"/>
    </source>
</evidence>
<dbReference type="OrthoDB" id="4344097at2759"/>
<sequence length="261" mass="30073">MPSETEHSEPSMPDLPPKTELKASISGLPLELMDQIISLLDIQSQVYLALSCRYQFCLGWLPFGVLAKSSDREREQNLRRQLLCRIQGPRRLYCSSCSKLHLTHEFGPAGEYSTGIDHRCKYPGFVNVCPCSPLNIRAMARMLEGCEHEWLEWHSCSVTTQPEVVANQKIYISQDEQTYLRVRSQWEITYNEETNDCPKIERFFGCPHICMLPTSRLKDGRLKECYECNLSIKTRRSEVDESVFQVEITRTLDAREILGST</sequence>
<dbReference type="EMBL" id="JAPWDO010000002">
    <property type="protein sequence ID" value="KAJ5483404.1"/>
    <property type="molecule type" value="Genomic_DNA"/>
</dbReference>
<evidence type="ECO:0008006" key="4">
    <source>
        <dbReference type="Google" id="ProtNLM"/>
    </source>
</evidence>
<accession>A0A9W9X3Z3</accession>
<evidence type="ECO:0000256" key="1">
    <source>
        <dbReference type="SAM" id="MobiDB-lite"/>
    </source>
</evidence>
<protein>
    <recommendedName>
        <fullName evidence="4">F-box domain-containing protein</fullName>
    </recommendedName>
</protein>
<reference evidence="2" key="2">
    <citation type="journal article" date="2023" name="IMA Fungus">
        <title>Comparative genomic study of the Penicillium genus elucidates a diverse pangenome and 15 lateral gene transfer events.</title>
        <authorList>
            <person name="Petersen C."/>
            <person name="Sorensen T."/>
            <person name="Nielsen M.R."/>
            <person name="Sondergaard T.E."/>
            <person name="Sorensen J.L."/>
            <person name="Fitzpatrick D.A."/>
            <person name="Frisvad J.C."/>
            <person name="Nielsen K.L."/>
        </authorList>
    </citation>
    <scope>NUCLEOTIDE SEQUENCE</scope>
    <source>
        <strain evidence="2">IBT 17660</strain>
    </source>
</reference>
<dbReference type="Proteomes" id="UP001147760">
    <property type="component" value="Unassembled WGS sequence"/>
</dbReference>
<proteinExistence type="predicted"/>
<gene>
    <name evidence="2" type="ORF">N7530_002650</name>
</gene>
<organism evidence="2 3">
    <name type="scientific">Penicillium desertorum</name>
    <dbReference type="NCBI Taxonomy" id="1303715"/>
    <lineage>
        <taxon>Eukaryota</taxon>
        <taxon>Fungi</taxon>
        <taxon>Dikarya</taxon>
        <taxon>Ascomycota</taxon>
        <taxon>Pezizomycotina</taxon>
        <taxon>Eurotiomycetes</taxon>
        <taxon>Eurotiomycetidae</taxon>
        <taxon>Eurotiales</taxon>
        <taxon>Aspergillaceae</taxon>
        <taxon>Penicillium</taxon>
    </lineage>
</organism>
<name>A0A9W9X3Z3_9EURO</name>
<reference evidence="2" key="1">
    <citation type="submission" date="2022-12" db="EMBL/GenBank/DDBJ databases">
        <authorList>
            <person name="Petersen C."/>
        </authorList>
    </citation>
    <scope>NUCLEOTIDE SEQUENCE</scope>
    <source>
        <strain evidence="2">IBT 17660</strain>
    </source>
</reference>